<dbReference type="Gene3D" id="1.10.287.70">
    <property type="match status" value="1"/>
</dbReference>
<feature type="transmembrane region" description="Helical" evidence="14">
    <location>
        <begin position="94"/>
        <end position="117"/>
    </location>
</feature>
<evidence type="ECO:0000256" key="14">
    <source>
        <dbReference type="SAM" id="Phobius"/>
    </source>
</evidence>
<dbReference type="EMBL" id="MNPL01018682">
    <property type="protein sequence ID" value="OQR70035.1"/>
    <property type="molecule type" value="Genomic_DNA"/>
</dbReference>
<keyword evidence="10" id="KW-0325">Glycoprotein</keyword>
<dbReference type="InterPro" id="IPR052192">
    <property type="entry name" value="Insect_Ionotropic_Sensory_Rcpt"/>
</dbReference>
<evidence type="ECO:0000256" key="1">
    <source>
        <dbReference type="ARBA" id="ARBA00004651"/>
    </source>
</evidence>
<feature type="transmembrane region" description="Helical" evidence="14">
    <location>
        <begin position="364"/>
        <end position="381"/>
    </location>
</feature>
<dbReference type="GO" id="GO:0050906">
    <property type="term" value="P:detection of stimulus involved in sensory perception"/>
    <property type="evidence" value="ECO:0007669"/>
    <property type="project" value="UniProtKB-ARBA"/>
</dbReference>
<keyword evidence="3" id="KW-0813">Transport</keyword>
<evidence type="ECO:0000256" key="11">
    <source>
        <dbReference type="ARBA" id="ARBA00023286"/>
    </source>
</evidence>
<evidence type="ECO:0000256" key="2">
    <source>
        <dbReference type="ARBA" id="ARBA00008685"/>
    </source>
</evidence>
<dbReference type="SUPFAM" id="SSF53850">
    <property type="entry name" value="Periplasmic binding protein-like II"/>
    <property type="match status" value="1"/>
</dbReference>
<evidence type="ECO:0000256" key="3">
    <source>
        <dbReference type="ARBA" id="ARBA00022448"/>
    </source>
</evidence>
<comment type="subcellular location">
    <subcellularLocation>
        <location evidence="1">Cell membrane</location>
        <topology evidence="1">Multi-pass membrane protein</topology>
    </subcellularLocation>
</comment>
<keyword evidence="11" id="KW-1071">Ligand-gated ion channel</keyword>
<comment type="caution">
    <text evidence="17">The sequence shown here is derived from an EMBL/GenBank/DDBJ whole genome shotgun (WGS) entry which is preliminary data.</text>
</comment>
<dbReference type="InParanoid" id="A0A1V9X917"/>
<name>A0A1V9X917_9ACAR</name>
<keyword evidence="12" id="KW-0407">Ion channel</keyword>
<feature type="region of interest" description="Disordered" evidence="13">
    <location>
        <begin position="411"/>
        <end position="432"/>
    </location>
</feature>
<dbReference type="AlphaFoldDB" id="A0A1V9X917"/>
<feature type="transmembrane region" description="Helical" evidence="14">
    <location>
        <begin position="163"/>
        <end position="180"/>
    </location>
</feature>
<feature type="domain" description="Ionotropic glutamate receptor C-terminal" evidence="15">
    <location>
        <begin position="97"/>
        <end position="372"/>
    </location>
</feature>
<evidence type="ECO:0000256" key="6">
    <source>
        <dbReference type="ARBA" id="ARBA00022989"/>
    </source>
</evidence>
<gene>
    <name evidence="17" type="ORF">BIW11_04233</name>
</gene>
<dbReference type="GO" id="GO:0015276">
    <property type="term" value="F:ligand-gated monoatomic ion channel activity"/>
    <property type="evidence" value="ECO:0007669"/>
    <property type="project" value="InterPro"/>
</dbReference>
<dbReference type="InterPro" id="IPR019594">
    <property type="entry name" value="Glu/Gly-bd"/>
</dbReference>
<keyword evidence="5 14" id="KW-0812">Transmembrane</keyword>
<dbReference type="InterPro" id="IPR001320">
    <property type="entry name" value="Iontro_rcpt_C"/>
</dbReference>
<reference evidence="17 18" key="1">
    <citation type="journal article" date="2017" name="Gigascience">
        <title>Draft genome of the honey bee ectoparasitic mite, Tropilaelaps mercedesae, is shaped by the parasitic life history.</title>
        <authorList>
            <person name="Dong X."/>
            <person name="Armstrong S.D."/>
            <person name="Xia D."/>
            <person name="Makepeace B.L."/>
            <person name="Darby A.C."/>
            <person name="Kadowaki T."/>
        </authorList>
    </citation>
    <scope>NUCLEOTIDE SEQUENCE [LARGE SCALE GENOMIC DNA]</scope>
    <source>
        <strain evidence="17">Wuxi-XJTLU</strain>
    </source>
</reference>
<comment type="similarity">
    <text evidence="2">Belongs to the glutamate-gated ion channel (TC 1.A.10.1) family.</text>
</comment>
<evidence type="ECO:0000259" key="16">
    <source>
        <dbReference type="Pfam" id="PF10613"/>
    </source>
</evidence>
<dbReference type="Gene3D" id="3.40.190.10">
    <property type="entry name" value="Periplasmic binding protein-like II"/>
    <property type="match status" value="1"/>
</dbReference>
<dbReference type="PANTHER" id="PTHR42643:SF38">
    <property type="entry name" value="IONOTROPIC RECEPTOR 100A"/>
    <property type="match status" value="1"/>
</dbReference>
<keyword evidence="4" id="KW-1003">Cell membrane</keyword>
<feature type="transmembrane region" description="Helical" evidence="14">
    <location>
        <begin position="62"/>
        <end position="82"/>
    </location>
</feature>
<dbReference type="OrthoDB" id="6485003at2759"/>
<dbReference type="Proteomes" id="UP000192247">
    <property type="component" value="Unassembled WGS sequence"/>
</dbReference>
<evidence type="ECO:0000256" key="9">
    <source>
        <dbReference type="ARBA" id="ARBA00023170"/>
    </source>
</evidence>
<evidence type="ECO:0000256" key="5">
    <source>
        <dbReference type="ARBA" id="ARBA00022692"/>
    </source>
</evidence>
<evidence type="ECO:0000256" key="4">
    <source>
        <dbReference type="ARBA" id="ARBA00022475"/>
    </source>
</evidence>
<dbReference type="Pfam" id="PF10613">
    <property type="entry name" value="Lig_chan-Glu_bd"/>
    <property type="match status" value="1"/>
</dbReference>
<dbReference type="STRING" id="418985.A0A1V9X917"/>
<sequence length="446" mass="50913">MRHVADNLASSLSFEYVIEAPEDGEWGVKTENNWTGMIGMIYNNRSDVALGPLALTENRLPVVKFGGIVMVDYLTILTGYLSRAEPSAFGALMTFDWTVWLTVVASISTISLLSLLFERNSTPEKVSNLDKCMERFYHYFETYLKAMLAESATEMPQTNALRVLSQMWWMGAIVLMNAFTGHMKAMMMVKPEPTRIDSMAMLAKKDMPVFLWKGTSYETRVKNSTSPHDKKVYSLVEKYHGAMSIDDMFCKRNMRQVIRGQGAIVSDIVVLKYQMALNCREVMSVGNYYIGTDDFYPHTLSLAFHNNFPESVRKEMDKRVRWMVELGLINQWLYSHYDNLDECAAMAKAGEPPEALDLEKIQSALLVWFIGVLLSILLMFVESGRTIICCFFCYSLGKKLQQMLLPCRRKRQSHSKQAKKPTPSGDRPKILVAVSPYIDDYYRTST</sequence>
<dbReference type="PANTHER" id="PTHR42643">
    <property type="entry name" value="IONOTROPIC RECEPTOR 20A-RELATED"/>
    <property type="match status" value="1"/>
</dbReference>
<dbReference type="GO" id="GO:0005886">
    <property type="term" value="C:plasma membrane"/>
    <property type="evidence" value="ECO:0007669"/>
    <property type="project" value="UniProtKB-SubCell"/>
</dbReference>
<evidence type="ECO:0000256" key="12">
    <source>
        <dbReference type="ARBA" id="ARBA00023303"/>
    </source>
</evidence>
<proteinExistence type="inferred from homology"/>
<keyword evidence="9" id="KW-0675">Receptor</keyword>
<feature type="domain" description="Ionotropic glutamate receptor L-glutamate and glycine-binding" evidence="16">
    <location>
        <begin position="5"/>
        <end position="77"/>
    </location>
</feature>
<keyword evidence="18" id="KW-1185">Reference proteome</keyword>
<dbReference type="Pfam" id="PF00060">
    <property type="entry name" value="Lig_chan"/>
    <property type="match status" value="1"/>
</dbReference>
<evidence type="ECO:0000256" key="13">
    <source>
        <dbReference type="SAM" id="MobiDB-lite"/>
    </source>
</evidence>
<keyword evidence="6 14" id="KW-1133">Transmembrane helix</keyword>
<evidence type="ECO:0000259" key="15">
    <source>
        <dbReference type="Pfam" id="PF00060"/>
    </source>
</evidence>
<evidence type="ECO:0000256" key="10">
    <source>
        <dbReference type="ARBA" id="ARBA00023180"/>
    </source>
</evidence>
<evidence type="ECO:0000313" key="17">
    <source>
        <dbReference type="EMBL" id="OQR70035.1"/>
    </source>
</evidence>
<evidence type="ECO:0000256" key="8">
    <source>
        <dbReference type="ARBA" id="ARBA00023136"/>
    </source>
</evidence>
<keyword evidence="8 14" id="KW-0472">Membrane</keyword>
<evidence type="ECO:0000256" key="7">
    <source>
        <dbReference type="ARBA" id="ARBA00023065"/>
    </source>
</evidence>
<protein>
    <submittedName>
        <fullName evidence="17">Ligand-gated ionic channel-like</fullName>
    </submittedName>
</protein>
<keyword evidence="7" id="KW-0406">Ion transport</keyword>
<evidence type="ECO:0000313" key="18">
    <source>
        <dbReference type="Proteomes" id="UP000192247"/>
    </source>
</evidence>
<accession>A0A1V9X917</accession>
<organism evidence="17 18">
    <name type="scientific">Tropilaelaps mercedesae</name>
    <dbReference type="NCBI Taxonomy" id="418985"/>
    <lineage>
        <taxon>Eukaryota</taxon>
        <taxon>Metazoa</taxon>
        <taxon>Ecdysozoa</taxon>
        <taxon>Arthropoda</taxon>
        <taxon>Chelicerata</taxon>
        <taxon>Arachnida</taxon>
        <taxon>Acari</taxon>
        <taxon>Parasitiformes</taxon>
        <taxon>Mesostigmata</taxon>
        <taxon>Gamasina</taxon>
        <taxon>Dermanyssoidea</taxon>
        <taxon>Laelapidae</taxon>
        <taxon>Tropilaelaps</taxon>
    </lineage>
</organism>